<evidence type="ECO:0000256" key="5">
    <source>
        <dbReference type="SAM" id="MobiDB-lite"/>
    </source>
</evidence>
<sequence length="282" mass="29428">MTVTSGRRAGSRRRTRTPMTTPLAPQSPPDSAPTTPAAPGAADAAKAAAGAPSSSAPRAPFPTAPAPTGLAASLKPRLRGWIHAGTAPLALAACIVLTALAPSAALSWASAVYLTCSLLLFANSGVYHIGNGHWSARVTSVLRRIDHANIYLLIAGTYTPLSVALLPGPTAALVLGIVWVGAAIGTATNLLWMSAPRWFTAGLYVVLGWVAIWFLPQFWRSGGPAIVWLLVAGGIIYTLGAVVYARKAPDPSPRWFGFHEVFHVCTVAAWACQCVACYLAIL</sequence>
<feature type="transmembrane region" description="Helical" evidence="6">
    <location>
        <begin position="199"/>
        <end position="219"/>
    </location>
</feature>
<feature type="region of interest" description="Disordered" evidence="5">
    <location>
        <begin position="1"/>
        <end position="62"/>
    </location>
</feature>
<dbReference type="PANTHER" id="PTHR20855:SF3">
    <property type="entry name" value="LD03007P"/>
    <property type="match status" value="1"/>
</dbReference>
<gene>
    <name evidence="7" type="ORF">MANAM107_07170</name>
</gene>
<dbReference type="Proteomes" id="UP000824496">
    <property type="component" value="Chromosome"/>
</dbReference>
<evidence type="ECO:0000313" key="7">
    <source>
        <dbReference type="EMBL" id="BDA63883.1"/>
    </source>
</evidence>
<keyword evidence="3 6" id="KW-1133">Transmembrane helix</keyword>
<evidence type="ECO:0008006" key="9">
    <source>
        <dbReference type="Google" id="ProtNLM"/>
    </source>
</evidence>
<comment type="subcellular location">
    <subcellularLocation>
        <location evidence="1">Membrane</location>
        <topology evidence="1">Multi-pass membrane protein</topology>
    </subcellularLocation>
</comment>
<dbReference type="InterPro" id="IPR004254">
    <property type="entry name" value="AdipoR/HlyIII-related"/>
</dbReference>
<evidence type="ECO:0000256" key="2">
    <source>
        <dbReference type="ARBA" id="ARBA00022692"/>
    </source>
</evidence>
<dbReference type="Pfam" id="PF03006">
    <property type="entry name" value="HlyIII"/>
    <property type="match status" value="1"/>
</dbReference>
<feature type="transmembrane region" description="Helical" evidence="6">
    <location>
        <begin position="172"/>
        <end position="192"/>
    </location>
</feature>
<protein>
    <recommendedName>
        <fullName evidence="9">Hemolysin</fullName>
    </recommendedName>
</protein>
<evidence type="ECO:0000256" key="6">
    <source>
        <dbReference type="SAM" id="Phobius"/>
    </source>
</evidence>
<name>A0ABM7U8U7_9ACTO</name>
<feature type="transmembrane region" description="Helical" evidence="6">
    <location>
        <begin position="225"/>
        <end position="245"/>
    </location>
</feature>
<proteinExistence type="predicted"/>
<feature type="transmembrane region" description="Helical" evidence="6">
    <location>
        <begin position="80"/>
        <end position="100"/>
    </location>
</feature>
<keyword evidence="8" id="KW-1185">Reference proteome</keyword>
<feature type="compositionally biased region" description="Low complexity" evidence="5">
    <location>
        <begin position="32"/>
        <end position="58"/>
    </location>
</feature>
<accession>A0ABM7U8U7</accession>
<organism evidence="7 8">
    <name type="scientific">Actinomyces capricornis</name>
    <dbReference type="NCBI Taxonomy" id="2755559"/>
    <lineage>
        <taxon>Bacteria</taxon>
        <taxon>Bacillati</taxon>
        <taxon>Actinomycetota</taxon>
        <taxon>Actinomycetes</taxon>
        <taxon>Actinomycetales</taxon>
        <taxon>Actinomycetaceae</taxon>
        <taxon>Actinomyces</taxon>
    </lineage>
</organism>
<evidence type="ECO:0000256" key="3">
    <source>
        <dbReference type="ARBA" id="ARBA00022989"/>
    </source>
</evidence>
<dbReference type="PANTHER" id="PTHR20855">
    <property type="entry name" value="ADIPOR/PROGESTIN RECEPTOR-RELATED"/>
    <property type="match status" value="1"/>
</dbReference>
<evidence type="ECO:0000313" key="8">
    <source>
        <dbReference type="Proteomes" id="UP000824496"/>
    </source>
</evidence>
<keyword evidence="4 6" id="KW-0472">Membrane</keyword>
<evidence type="ECO:0000256" key="1">
    <source>
        <dbReference type="ARBA" id="ARBA00004141"/>
    </source>
</evidence>
<feature type="transmembrane region" description="Helical" evidence="6">
    <location>
        <begin position="148"/>
        <end position="166"/>
    </location>
</feature>
<evidence type="ECO:0000256" key="4">
    <source>
        <dbReference type="ARBA" id="ARBA00023136"/>
    </source>
</evidence>
<feature type="transmembrane region" description="Helical" evidence="6">
    <location>
        <begin position="106"/>
        <end position="127"/>
    </location>
</feature>
<dbReference type="EMBL" id="AP025017">
    <property type="protein sequence ID" value="BDA63883.1"/>
    <property type="molecule type" value="Genomic_DNA"/>
</dbReference>
<reference evidence="7 8" key="1">
    <citation type="submission" date="2021-08" db="EMBL/GenBank/DDBJ databases">
        <title>Whole genome sequence of novel Actinomyces species strain MAS-1.</title>
        <authorList>
            <person name="Saito M."/>
            <person name="Kuwahara N."/>
            <person name="Takizawa T."/>
            <person name="Gotouda H."/>
            <person name="Ochiai T."/>
        </authorList>
    </citation>
    <scope>NUCLEOTIDE SEQUENCE [LARGE SCALE GENOMIC DNA]</scope>
    <source>
        <strain evidence="7 8">MAS-1</strain>
    </source>
</reference>
<keyword evidence="2 6" id="KW-0812">Transmembrane</keyword>